<evidence type="ECO:0000313" key="4">
    <source>
        <dbReference type="Proteomes" id="UP000249902"/>
    </source>
</evidence>
<dbReference type="Proteomes" id="UP000249902">
    <property type="component" value="Unassembled WGS sequence"/>
</dbReference>
<proteinExistence type="predicted"/>
<dbReference type="EMBL" id="CP022385">
    <property type="protein sequence ID" value="ATA83017.1"/>
    <property type="molecule type" value="Genomic_DNA"/>
</dbReference>
<reference evidence="1" key="1">
    <citation type="journal article" date="2017" name="Genome Announc.">
        <title>Twelve Complete Reference Genomes of Clinical Isolates in the Capnocytophaga Genus.</title>
        <authorList>
            <person name="Villarma A."/>
            <person name="Gulvik C.A."/>
            <person name="Rowe L.A."/>
            <person name="Sheth M."/>
            <person name="Juieng P."/>
            <person name="Nicholson A.C."/>
            <person name="Loparev V.N."/>
            <person name="McQuiston J.R."/>
        </authorList>
    </citation>
    <scope>NUCLEOTIDE SEQUENCE</scope>
    <source>
        <strain evidence="1">KC1668</strain>
    </source>
</reference>
<gene>
    <name evidence="1" type="ORF">CGC55_00175</name>
    <name evidence="2" type="ORF">NCTC11653_02593</name>
</gene>
<evidence type="ECO:0000313" key="2">
    <source>
        <dbReference type="EMBL" id="SQA76661.1"/>
    </source>
</evidence>
<organism evidence="2 4">
    <name type="scientific">Capnocytophaga sputigena</name>
    <dbReference type="NCBI Taxonomy" id="1019"/>
    <lineage>
        <taxon>Bacteria</taxon>
        <taxon>Pseudomonadati</taxon>
        <taxon>Bacteroidota</taxon>
        <taxon>Flavobacteriia</taxon>
        <taxon>Flavobacteriales</taxon>
        <taxon>Flavobacteriaceae</taxon>
        <taxon>Capnocytophaga</taxon>
    </lineage>
</organism>
<protein>
    <submittedName>
        <fullName evidence="2">Uncharacterized protein</fullName>
    </submittedName>
</protein>
<reference evidence="3" key="2">
    <citation type="submission" date="2017-06" db="EMBL/GenBank/DDBJ databases">
        <title>Capnocytophaga spp. assemblies.</title>
        <authorList>
            <person name="Gulvik C.A."/>
        </authorList>
    </citation>
    <scope>NUCLEOTIDE SEQUENCE [LARGE SCALE GENOMIC DNA]</scope>
    <source>
        <strain evidence="3">KC1668</strain>
    </source>
</reference>
<name>A0AAX2IER2_CAPSP</name>
<accession>A0AAX2IER2</accession>
<dbReference type="AlphaFoldDB" id="A0AAX2IER2"/>
<reference evidence="2 4" key="3">
    <citation type="submission" date="2018-06" db="EMBL/GenBank/DDBJ databases">
        <authorList>
            <consortium name="Pathogen Informatics"/>
            <person name="Doyle S."/>
        </authorList>
    </citation>
    <scope>NUCLEOTIDE SEQUENCE [LARGE SCALE GENOMIC DNA]</scope>
    <source>
        <strain evidence="2 4">NCTC11653</strain>
    </source>
</reference>
<dbReference type="Proteomes" id="UP000217301">
    <property type="component" value="Chromosome"/>
</dbReference>
<dbReference type="EMBL" id="UAVP01000011">
    <property type="protein sequence ID" value="SQA76661.1"/>
    <property type="molecule type" value="Genomic_DNA"/>
</dbReference>
<evidence type="ECO:0000313" key="1">
    <source>
        <dbReference type="EMBL" id="ATA83017.1"/>
    </source>
</evidence>
<keyword evidence="3" id="KW-1185">Reference proteome</keyword>
<dbReference type="RefSeq" id="WP_002678080.1">
    <property type="nucleotide sequence ID" value="NZ_CP022385.1"/>
</dbReference>
<dbReference type="KEGG" id="cspu:CGC55_00175"/>
<sequence>MKDFCKWVQSLGLYYSFHKIEDLHTLAQNTTNISWAFLKSSAINTANLNNVNPKIIELKGAFLNIGFSFKSISKKILNVKNETIFLDFTTLSIGELESLMKLRIFNQNIGGILIENQDDFFSKIEILEKMVSDYYSDKNLDEIKAIFFKTIVSKHCFLPIIATDLYEEKILILISKERIKDSINISLDSYDRVQIPFSLKTSDLSYFYKW</sequence>
<evidence type="ECO:0000313" key="3">
    <source>
        <dbReference type="Proteomes" id="UP000217301"/>
    </source>
</evidence>